<dbReference type="GO" id="GO:0003676">
    <property type="term" value="F:nucleic acid binding"/>
    <property type="evidence" value="ECO:0007669"/>
    <property type="project" value="InterPro"/>
</dbReference>
<keyword evidence="2" id="KW-1185">Reference proteome</keyword>
<dbReference type="AlphaFoldDB" id="A0A8X6RBK5"/>
<dbReference type="InterPro" id="IPR036397">
    <property type="entry name" value="RNaseH_sf"/>
</dbReference>
<dbReference type="Proteomes" id="UP000887159">
    <property type="component" value="Unassembled WGS sequence"/>
</dbReference>
<dbReference type="EMBL" id="BMAU01021073">
    <property type="protein sequence ID" value="GFX89614.1"/>
    <property type="molecule type" value="Genomic_DNA"/>
</dbReference>
<gene>
    <name evidence="1" type="ORF">TNCV_73071</name>
</gene>
<reference evidence="1" key="1">
    <citation type="submission" date="2020-08" db="EMBL/GenBank/DDBJ databases">
        <title>Multicomponent nature underlies the extraordinary mechanical properties of spider dragline silk.</title>
        <authorList>
            <person name="Kono N."/>
            <person name="Nakamura H."/>
            <person name="Mori M."/>
            <person name="Yoshida Y."/>
            <person name="Ohtoshi R."/>
            <person name="Malay A.D."/>
            <person name="Moran D.A.P."/>
            <person name="Tomita M."/>
            <person name="Numata K."/>
            <person name="Arakawa K."/>
        </authorList>
    </citation>
    <scope>NUCLEOTIDE SEQUENCE</scope>
</reference>
<sequence>MGNLCVKIRNGILPEECRIYIKFLIKVKKSVTKAFQILTNAYGDETLFHAHVSEWYKRCLGGRVSVKDDKPAGRPKSAITDQKRVQINDMSGFSIKSMVRLLINTTTLNYKKQREKMRKKGPKLGTDGWFLHQVNASSHMGLSVKMFLTSKNITVILHSPYSLHFISSVFFNFSHLNLTDKEPI</sequence>
<proteinExistence type="predicted"/>
<organism evidence="1 2">
    <name type="scientific">Trichonephila clavipes</name>
    <name type="common">Golden silk orbweaver</name>
    <name type="synonym">Nephila clavipes</name>
    <dbReference type="NCBI Taxonomy" id="2585209"/>
    <lineage>
        <taxon>Eukaryota</taxon>
        <taxon>Metazoa</taxon>
        <taxon>Ecdysozoa</taxon>
        <taxon>Arthropoda</taxon>
        <taxon>Chelicerata</taxon>
        <taxon>Arachnida</taxon>
        <taxon>Araneae</taxon>
        <taxon>Araneomorphae</taxon>
        <taxon>Entelegynae</taxon>
        <taxon>Araneoidea</taxon>
        <taxon>Nephilidae</taxon>
        <taxon>Trichonephila</taxon>
    </lineage>
</organism>
<dbReference type="Gene3D" id="3.30.420.10">
    <property type="entry name" value="Ribonuclease H-like superfamily/Ribonuclease H"/>
    <property type="match status" value="1"/>
</dbReference>
<dbReference type="PANTHER" id="PTHR46060:SF1">
    <property type="entry name" value="MARINER MOS1 TRANSPOSASE-LIKE PROTEIN"/>
    <property type="match status" value="1"/>
</dbReference>
<name>A0A8X6RBK5_TRICX</name>
<evidence type="ECO:0008006" key="3">
    <source>
        <dbReference type="Google" id="ProtNLM"/>
    </source>
</evidence>
<evidence type="ECO:0000313" key="1">
    <source>
        <dbReference type="EMBL" id="GFX89614.1"/>
    </source>
</evidence>
<dbReference type="PANTHER" id="PTHR46060">
    <property type="entry name" value="MARINER MOS1 TRANSPOSASE-LIKE PROTEIN"/>
    <property type="match status" value="1"/>
</dbReference>
<evidence type="ECO:0000313" key="2">
    <source>
        <dbReference type="Proteomes" id="UP000887159"/>
    </source>
</evidence>
<dbReference type="InterPro" id="IPR052709">
    <property type="entry name" value="Transposase-MT_Hybrid"/>
</dbReference>
<protein>
    <recommendedName>
        <fullName evidence="3">Mos1 transposase HTH domain-containing protein</fullName>
    </recommendedName>
</protein>
<accession>A0A8X6RBK5</accession>
<comment type="caution">
    <text evidence="1">The sequence shown here is derived from an EMBL/GenBank/DDBJ whole genome shotgun (WGS) entry which is preliminary data.</text>
</comment>